<reference evidence="1" key="2">
    <citation type="journal article" date="2015" name="Data Brief">
        <title>Shoot transcriptome of the giant reed, Arundo donax.</title>
        <authorList>
            <person name="Barrero R.A."/>
            <person name="Guerrero F.D."/>
            <person name="Moolhuijzen P."/>
            <person name="Goolsby J.A."/>
            <person name="Tidwell J."/>
            <person name="Bellgard S.E."/>
            <person name="Bellgard M.I."/>
        </authorList>
    </citation>
    <scope>NUCLEOTIDE SEQUENCE</scope>
    <source>
        <tissue evidence="1">Shoot tissue taken approximately 20 cm above the soil surface</tissue>
    </source>
</reference>
<evidence type="ECO:0000313" key="1">
    <source>
        <dbReference type="EMBL" id="JAD56500.1"/>
    </source>
</evidence>
<dbReference type="EMBL" id="GBRH01241395">
    <property type="protein sequence ID" value="JAD56500.1"/>
    <property type="molecule type" value="Transcribed_RNA"/>
</dbReference>
<dbReference type="AlphaFoldDB" id="A0A0A9B5P5"/>
<proteinExistence type="predicted"/>
<organism evidence="1">
    <name type="scientific">Arundo donax</name>
    <name type="common">Giant reed</name>
    <name type="synonym">Donax arundinaceus</name>
    <dbReference type="NCBI Taxonomy" id="35708"/>
    <lineage>
        <taxon>Eukaryota</taxon>
        <taxon>Viridiplantae</taxon>
        <taxon>Streptophyta</taxon>
        <taxon>Embryophyta</taxon>
        <taxon>Tracheophyta</taxon>
        <taxon>Spermatophyta</taxon>
        <taxon>Magnoliopsida</taxon>
        <taxon>Liliopsida</taxon>
        <taxon>Poales</taxon>
        <taxon>Poaceae</taxon>
        <taxon>PACMAD clade</taxon>
        <taxon>Arundinoideae</taxon>
        <taxon>Arundineae</taxon>
        <taxon>Arundo</taxon>
    </lineage>
</organism>
<name>A0A0A9B5P5_ARUDO</name>
<protein>
    <submittedName>
        <fullName evidence="1">Uncharacterized protein</fullName>
    </submittedName>
</protein>
<sequence>MICDQYEVADYLFKKRIIKNDFRVSTESYLPH</sequence>
<accession>A0A0A9B5P5</accession>
<reference evidence="1" key="1">
    <citation type="submission" date="2014-09" db="EMBL/GenBank/DDBJ databases">
        <authorList>
            <person name="Magalhaes I.L.F."/>
            <person name="Oliveira U."/>
            <person name="Santos F.R."/>
            <person name="Vidigal T.H.D.A."/>
            <person name="Brescovit A.D."/>
            <person name="Santos A.J."/>
        </authorList>
    </citation>
    <scope>NUCLEOTIDE SEQUENCE</scope>
    <source>
        <tissue evidence="1">Shoot tissue taken approximately 20 cm above the soil surface</tissue>
    </source>
</reference>